<organism evidence="1 2">
    <name type="scientific">Taklimakanibacter albus</name>
    <dbReference type="NCBI Taxonomy" id="2800327"/>
    <lineage>
        <taxon>Bacteria</taxon>
        <taxon>Pseudomonadati</taxon>
        <taxon>Pseudomonadota</taxon>
        <taxon>Alphaproteobacteria</taxon>
        <taxon>Hyphomicrobiales</taxon>
        <taxon>Aestuariivirgaceae</taxon>
        <taxon>Taklimakanibacter</taxon>
    </lineage>
</organism>
<dbReference type="Proteomes" id="UP000616151">
    <property type="component" value="Unassembled WGS sequence"/>
</dbReference>
<name>A0ACC5RBN6_9HYPH</name>
<reference evidence="1" key="1">
    <citation type="submission" date="2021-01" db="EMBL/GenBank/DDBJ databases">
        <authorList>
            <person name="Sun Q."/>
        </authorList>
    </citation>
    <scope>NUCLEOTIDE SEQUENCE</scope>
    <source>
        <strain evidence="1">YIM B02566</strain>
    </source>
</reference>
<keyword evidence="2" id="KW-1185">Reference proteome</keyword>
<evidence type="ECO:0000313" key="2">
    <source>
        <dbReference type="Proteomes" id="UP000616151"/>
    </source>
</evidence>
<proteinExistence type="predicted"/>
<accession>A0ACC5RBN6</accession>
<protein>
    <submittedName>
        <fullName evidence="1">Uncharacterized protein</fullName>
    </submittedName>
</protein>
<gene>
    <name evidence="1" type="ORF">JHL16_27200</name>
</gene>
<dbReference type="EMBL" id="JAENHL010000008">
    <property type="protein sequence ID" value="MBK1870080.1"/>
    <property type="molecule type" value="Genomic_DNA"/>
</dbReference>
<evidence type="ECO:0000313" key="1">
    <source>
        <dbReference type="EMBL" id="MBK1870080.1"/>
    </source>
</evidence>
<comment type="caution">
    <text evidence="1">The sequence shown here is derived from an EMBL/GenBank/DDBJ whole genome shotgun (WGS) entry which is preliminary data.</text>
</comment>
<sequence>MDASSSKHLHIEFKNVAVENRAKSLKEGRPIFDQQEQVHIKFVGDTRKELVAPAHEKCIRDPATNQWVSYAQLYHRHYDAFKSGEAAIGDGTPISELPFLTEARRAELRALHIHTAEALAQLEGANLSRLGMFGRELKEQAKTYIERAKESALESRLSAENASLRTQLEGLMAQVTAMQPGPYRGSATDPMPAINNPMTAQAVEQPDEPPPPSLFASWDVTALKAFIKERTGVAPKGQPGHDTLVRLAEDANTKEAA</sequence>